<accession>A0A0A8XNT8</accession>
<dbReference type="AlphaFoldDB" id="A0A0A8XNT8"/>
<reference evidence="1" key="2">
    <citation type="journal article" date="2015" name="Data Brief">
        <title>Shoot transcriptome of the giant reed, Arundo donax.</title>
        <authorList>
            <person name="Barrero R.A."/>
            <person name="Guerrero F.D."/>
            <person name="Moolhuijzen P."/>
            <person name="Goolsby J.A."/>
            <person name="Tidwell J."/>
            <person name="Bellgard S.E."/>
            <person name="Bellgard M.I."/>
        </authorList>
    </citation>
    <scope>NUCLEOTIDE SEQUENCE</scope>
    <source>
        <tissue evidence="1">Shoot tissue taken approximately 20 cm above the soil surface</tissue>
    </source>
</reference>
<keyword evidence="1" id="KW-0396">Initiation factor</keyword>
<keyword evidence="1" id="KW-0648">Protein biosynthesis</keyword>
<reference evidence="1" key="1">
    <citation type="submission" date="2014-09" db="EMBL/GenBank/DDBJ databases">
        <authorList>
            <person name="Magalhaes I.L.F."/>
            <person name="Oliveira U."/>
            <person name="Santos F.R."/>
            <person name="Vidigal T.H.D.A."/>
            <person name="Brescovit A.D."/>
            <person name="Santos A.J."/>
        </authorList>
    </citation>
    <scope>NUCLEOTIDE SEQUENCE</scope>
    <source>
        <tissue evidence="1">Shoot tissue taken approximately 20 cm above the soil surface</tissue>
    </source>
</reference>
<dbReference type="GO" id="GO:0003743">
    <property type="term" value="F:translation initiation factor activity"/>
    <property type="evidence" value="ECO:0007669"/>
    <property type="project" value="UniProtKB-KW"/>
</dbReference>
<organism evidence="1">
    <name type="scientific">Arundo donax</name>
    <name type="common">Giant reed</name>
    <name type="synonym">Donax arundinaceus</name>
    <dbReference type="NCBI Taxonomy" id="35708"/>
    <lineage>
        <taxon>Eukaryota</taxon>
        <taxon>Viridiplantae</taxon>
        <taxon>Streptophyta</taxon>
        <taxon>Embryophyta</taxon>
        <taxon>Tracheophyta</taxon>
        <taxon>Spermatophyta</taxon>
        <taxon>Magnoliopsida</taxon>
        <taxon>Liliopsida</taxon>
        <taxon>Poales</taxon>
        <taxon>Poaceae</taxon>
        <taxon>PACMAD clade</taxon>
        <taxon>Arundinoideae</taxon>
        <taxon>Arundineae</taxon>
        <taxon>Arundo</taxon>
    </lineage>
</organism>
<protein>
    <submittedName>
        <fullName evidence="1">Eukaryotic translation initiation factor 3 subunit, putative</fullName>
    </submittedName>
</protein>
<name>A0A0A8XNT8_ARUDO</name>
<evidence type="ECO:0000313" key="1">
    <source>
        <dbReference type="EMBL" id="JAD15279.1"/>
    </source>
</evidence>
<dbReference type="EMBL" id="GBRH01282616">
    <property type="protein sequence ID" value="JAD15279.1"/>
    <property type="molecule type" value="Transcribed_RNA"/>
</dbReference>
<sequence length="53" mass="5883">MNLLLVGILAFLVFHGLSSGGVVARMINILRGLGRMLYLSMKLIRSPFLIRNP</sequence>
<proteinExistence type="predicted"/>